<dbReference type="AlphaFoldDB" id="A0AAJ0WSJ1"/>
<dbReference type="GO" id="GO:0003677">
    <property type="term" value="F:DNA binding"/>
    <property type="evidence" value="ECO:0007669"/>
    <property type="project" value="InterPro"/>
</dbReference>
<sequence>MSQVDLAERLGNTQTLVSKCERGDVG</sequence>
<name>A0AAJ0WSJ1_STEMA</name>
<dbReference type="InterPro" id="IPR010982">
    <property type="entry name" value="Lambda_DNA-bd_dom_sf"/>
</dbReference>
<accession>A0AAJ0WSJ1</accession>
<reference evidence="1" key="1">
    <citation type="submission" date="2022-07" db="EMBL/GenBank/DDBJ databases">
        <authorList>
            <consortium name="DAFM: The Division of Animal and Food Microbiology"/>
        </authorList>
    </citation>
    <scope>NUCLEOTIDE SEQUENCE</scope>
    <source>
        <strain evidence="1">19MO01SH01-2</strain>
    </source>
</reference>
<proteinExistence type="predicted"/>
<evidence type="ECO:0000313" key="1">
    <source>
        <dbReference type="EMBL" id="EKT4090806.1"/>
    </source>
</evidence>
<dbReference type="SUPFAM" id="SSF47413">
    <property type="entry name" value="lambda repressor-like DNA-binding domains"/>
    <property type="match status" value="1"/>
</dbReference>
<dbReference type="Proteomes" id="UP001218208">
    <property type="component" value="Unassembled WGS sequence"/>
</dbReference>
<comment type="caution">
    <text evidence="1">The sequence shown here is derived from an EMBL/GenBank/DDBJ whole genome shotgun (WGS) entry which is preliminary data.</text>
</comment>
<dbReference type="RefSeq" id="WP_197592592.1">
    <property type="nucleotide sequence ID" value="NZ_CP029773.1"/>
</dbReference>
<organism evidence="1 2">
    <name type="scientific">Stenotrophomonas maltophilia</name>
    <name type="common">Pseudomonas maltophilia</name>
    <name type="synonym">Xanthomonas maltophilia</name>
    <dbReference type="NCBI Taxonomy" id="40324"/>
    <lineage>
        <taxon>Bacteria</taxon>
        <taxon>Pseudomonadati</taxon>
        <taxon>Pseudomonadota</taxon>
        <taxon>Gammaproteobacteria</taxon>
        <taxon>Lysobacterales</taxon>
        <taxon>Lysobacteraceae</taxon>
        <taxon>Stenotrophomonas</taxon>
        <taxon>Stenotrophomonas maltophilia group</taxon>
    </lineage>
</organism>
<dbReference type="Gene3D" id="1.10.260.40">
    <property type="entry name" value="lambda repressor-like DNA-binding domains"/>
    <property type="match status" value="1"/>
</dbReference>
<dbReference type="EMBL" id="ABLOJW010000001">
    <property type="protein sequence ID" value="EKT4090806.1"/>
    <property type="molecule type" value="Genomic_DNA"/>
</dbReference>
<protein>
    <submittedName>
        <fullName evidence="1">Uncharacterized protein</fullName>
    </submittedName>
</protein>
<gene>
    <name evidence="1" type="ORF">QEG23_000276</name>
</gene>
<evidence type="ECO:0000313" key="2">
    <source>
        <dbReference type="Proteomes" id="UP001218208"/>
    </source>
</evidence>